<dbReference type="RefSeq" id="WP_214537588.1">
    <property type="nucleotide sequence ID" value="NZ_JAHFVK010000002.1"/>
</dbReference>
<dbReference type="InterPro" id="IPR013785">
    <property type="entry name" value="Aldolase_TIM"/>
</dbReference>
<dbReference type="Gene3D" id="3.20.20.70">
    <property type="entry name" value="Aldolase class I"/>
    <property type="match status" value="1"/>
</dbReference>
<evidence type="ECO:0000313" key="8">
    <source>
        <dbReference type="Proteomes" id="UP000811255"/>
    </source>
</evidence>
<keyword evidence="3 5" id="KW-0378">Hydrolase</keyword>
<dbReference type="InterPro" id="IPR038637">
    <property type="entry name" value="NPCBM_sf"/>
</dbReference>
<dbReference type="InterPro" id="IPR013222">
    <property type="entry name" value="Glyco_hyd_98_carb-bd"/>
</dbReference>
<dbReference type="Pfam" id="PF08305">
    <property type="entry name" value="NPCBM"/>
    <property type="match status" value="1"/>
</dbReference>
<reference evidence="7 8" key="1">
    <citation type="submission" date="2021-05" db="EMBL/GenBank/DDBJ databases">
        <title>Croceibacterium sp. LX-88 genome sequence.</title>
        <authorList>
            <person name="Luo X."/>
        </authorList>
    </citation>
    <scope>NUCLEOTIDE SEQUENCE [LARGE SCALE GENOMIC DNA]</scope>
    <source>
        <strain evidence="7 8">LX-88</strain>
    </source>
</reference>
<dbReference type="EMBL" id="JAHFVK010000002">
    <property type="protein sequence ID" value="MBT2135780.1"/>
    <property type="molecule type" value="Genomic_DNA"/>
</dbReference>
<keyword evidence="5" id="KW-1015">Disulfide bond</keyword>
<gene>
    <name evidence="7" type="ORF">KK137_15685</name>
</gene>
<evidence type="ECO:0000256" key="4">
    <source>
        <dbReference type="ARBA" id="ARBA00023295"/>
    </source>
</evidence>
<dbReference type="Gene3D" id="2.60.120.1060">
    <property type="entry name" value="NPCBM/NEW2 domain"/>
    <property type="match status" value="1"/>
</dbReference>
<name>A0ABS5W987_9SPHN</name>
<comment type="caution">
    <text evidence="7">The sequence shown here is derived from an EMBL/GenBank/DDBJ whole genome shotgun (WGS) entry which is preliminary data.</text>
</comment>
<accession>A0ABS5W987</accession>
<evidence type="ECO:0000256" key="2">
    <source>
        <dbReference type="ARBA" id="ARBA00022729"/>
    </source>
</evidence>
<dbReference type="Proteomes" id="UP000811255">
    <property type="component" value="Unassembled WGS sequence"/>
</dbReference>
<dbReference type="InterPro" id="IPR000111">
    <property type="entry name" value="Glyco_hydro_27/36_CS"/>
</dbReference>
<evidence type="ECO:0000256" key="1">
    <source>
        <dbReference type="ARBA" id="ARBA00009743"/>
    </source>
</evidence>
<dbReference type="SUPFAM" id="SSF51011">
    <property type="entry name" value="Glycosyl hydrolase domain"/>
    <property type="match status" value="1"/>
</dbReference>
<dbReference type="PRINTS" id="PR00740">
    <property type="entry name" value="GLHYDRLASE27"/>
</dbReference>
<dbReference type="InterPro" id="IPR041233">
    <property type="entry name" value="Melibiase_C"/>
</dbReference>
<dbReference type="SUPFAM" id="SSF51445">
    <property type="entry name" value="(Trans)glycosidases"/>
    <property type="match status" value="1"/>
</dbReference>
<dbReference type="Pfam" id="PF16499">
    <property type="entry name" value="Melibiase_2"/>
    <property type="match status" value="1"/>
</dbReference>
<organism evidence="7 8">
    <name type="scientific">Croceibacterium selenioxidans</name>
    <dbReference type="NCBI Taxonomy" id="2838833"/>
    <lineage>
        <taxon>Bacteria</taxon>
        <taxon>Pseudomonadati</taxon>
        <taxon>Pseudomonadota</taxon>
        <taxon>Alphaproteobacteria</taxon>
        <taxon>Sphingomonadales</taxon>
        <taxon>Erythrobacteraceae</taxon>
        <taxon>Croceibacterium</taxon>
    </lineage>
</organism>
<comment type="catalytic activity">
    <reaction evidence="5">
        <text>Hydrolysis of terminal, non-reducing alpha-D-galactose residues in alpha-D-galactosides, including galactose oligosaccharides, galactomannans and galactolipids.</text>
        <dbReference type="EC" id="3.2.1.22"/>
    </reaction>
</comment>
<dbReference type="SUPFAM" id="SSF49785">
    <property type="entry name" value="Galactose-binding domain-like"/>
    <property type="match status" value="1"/>
</dbReference>
<evidence type="ECO:0000256" key="5">
    <source>
        <dbReference type="RuleBase" id="RU361168"/>
    </source>
</evidence>
<dbReference type="SMART" id="SM00776">
    <property type="entry name" value="NPCBM"/>
    <property type="match status" value="1"/>
</dbReference>
<dbReference type="CDD" id="cd14792">
    <property type="entry name" value="GH27"/>
    <property type="match status" value="1"/>
</dbReference>
<dbReference type="InterPro" id="IPR002241">
    <property type="entry name" value="Glyco_hydro_27"/>
</dbReference>
<sequence>MLAPPALAEGLEARGEWSAYEKGHGQLPPMGWNSWNAFYSDVDEEKVLASAQIIVDSGLASRGYRYINIDDGWWLKRSQPDGRMIIRTATFPSAAGKSGRTSFRPLTDRLHAMGLKAGIYSDIGRNSCGQTFGHGGKNNPAGTLEEREVGLFGHIDQDIALYFDEWGFDFIKVDGCGIRGMGADNPNVASGIYRTFEPLIDFNSIARTDVRAVQALYQHVADALERSNPDGDFVFSICLWGSADVRSWAHDVGNLSRTSEDIGPQWGRMLHNLDSAARRALYAQPGSWNDPDMLFVGTGDFDAHHLVEARSHFSLWAILNAPLIIGYDLREATPDLLAILGNEQIIALNQDAAGNQAVLAFDTDDLQIYVKTLADGGKAVAIFNRTAAPLNATLDAAHLKFVDKAPVQLTDLWSGESLSFSGEQPLALAPHETRVFRASGTRQLPGGLYLSEMPGSVNVAEDGIVHPEPDPSIHRTIISWQGTHGAGEPPRYAGWGGARADRAPYGQHLQIAGRPFSNGIGVLANSRLEVRNKNFRRFSAMVGIDDSSADTAQRVRFELYGDGELVAQTSWIGFGQQAQTLSADVEGRSIVELVSRTADPTERPVPVTWGDAALLQ</sequence>
<feature type="domain" description="Glycosyl hydrolase family 98 putative carbohydrate-binding module" evidence="6">
    <location>
        <begin position="469"/>
        <end position="616"/>
    </location>
</feature>
<dbReference type="Gene3D" id="2.60.40.1180">
    <property type="entry name" value="Golgi alpha-mannosidase II"/>
    <property type="match status" value="1"/>
</dbReference>
<dbReference type="InterPro" id="IPR013780">
    <property type="entry name" value="Glyco_hydro_b"/>
</dbReference>
<proteinExistence type="inferred from homology"/>
<keyword evidence="2" id="KW-0732">Signal</keyword>
<evidence type="ECO:0000313" key="7">
    <source>
        <dbReference type="EMBL" id="MBT2135780.1"/>
    </source>
</evidence>
<evidence type="ECO:0000256" key="3">
    <source>
        <dbReference type="ARBA" id="ARBA00022801"/>
    </source>
</evidence>
<dbReference type="InterPro" id="IPR017853">
    <property type="entry name" value="GH"/>
</dbReference>
<dbReference type="PANTHER" id="PTHR11452">
    <property type="entry name" value="ALPHA-GALACTOSIDASE/ALPHA-N-ACETYLGALACTOSAMINIDASE"/>
    <property type="match status" value="1"/>
</dbReference>
<dbReference type="Pfam" id="PF17801">
    <property type="entry name" value="Melibiase_C"/>
    <property type="match status" value="1"/>
</dbReference>
<dbReference type="PROSITE" id="PS00512">
    <property type="entry name" value="ALPHA_GALACTOSIDASE"/>
    <property type="match status" value="1"/>
</dbReference>
<keyword evidence="8" id="KW-1185">Reference proteome</keyword>
<dbReference type="InterPro" id="IPR008979">
    <property type="entry name" value="Galactose-bd-like_sf"/>
</dbReference>
<comment type="similarity">
    <text evidence="1 5">Belongs to the glycosyl hydrolase 27 family.</text>
</comment>
<protein>
    <recommendedName>
        <fullName evidence="5">Alpha-galactosidase</fullName>
        <ecNumber evidence="5">3.2.1.22</ecNumber>
    </recommendedName>
    <alternativeName>
        <fullName evidence="5">Melibiase</fullName>
    </alternativeName>
</protein>
<dbReference type="EC" id="3.2.1.22" evidence="5"/>
<dbReference type="PANTHER" id="PTHR11452:SF80">
    <property type="entry name" value="ALPHA-GALACTOSIDASE 1"/>
    <property type="match status" value="1"/>
</dbReference>
<evidence type="ECO:0000259" key="6">
    <source>
        <dbReference type="SMART" id="SM00776"/>
    </source>
</evidence>
<keyword evidence="4 5" id="KW-0326">Glycosidase</keyword>